<accession>A0ABT3N4Z6</accession>
<keyword evidence="3" id="KW-1185">Reference proteome</keyword>
<reference evidence="2 3" key="1">
    <citation type="submission" date="2022-11" db="EMBL/GenBank/DDBJ databases">
        <title>Desulfobotulus tamanensis H1 sp. nov. - anaerobic, alkaliphilic, sulphate reducing bacterium isolated from terrestrial mud volcano.</title>
        <authorList>
            <person name="Frolova A."/>
            <person name="Merkel A.Y."/>
            <person name="Slobodkin A.I."/>
        </authorList>
    </citation>
    <scope>NUCLEOTIDE SEQUENCE [LARGE SCALE GENOMIC DNA]</scope>
    <source>
        <strain evidence="2 3">H1</strain>
    </source>
</reference>
<feature type="transmembrane region" description="Helical" evidence="1">
    <location>
        <begin position="66"/>
        <end position="89"/>
    </location>
</feature>
<feature type="transmembrane region" description="Helical" evidence="1">
    <location>
        <begin position="95"/>
        <end position="114"/>
    </location>
</feature>
<gene>
    <name evidence="2" type="ORF">OOT00_00830</name>
</gene>
<dbReference type="RefSeq" id="WP_265423391.1">
    <property type="nucleotide sequence ID" value="NZ_JAPFPW010000001.1"/>
</dbReference>
<dbReference type="Proteomes" id="UP001209681">
    <property type="component" value="Unassembled WGS sequence"/>
</dbReference>
<keyword evidence="1" id="KW-0472">Membrane</keyword>
<proteinExistence type="predicted"/>
<evidence type="ECO:0000256" key="1">
    <source>
        <dbReference type="SAM" id="Phobius"/>
    </source>
</evidence>
<keyword evidence="1" id="KW-1133">Transmembrane helix</keyword>
<evidence type="ECO:0000313" key="2">
    <source>
        <dbReference type="EMBL" id="MCW7752524.1"/>
    </source>
</evidence>
<protein>
    <submittedName>
        <fullName evidence="2">Uncharacterized protein</fullName>
    </submittedName>
</protein>
<comment type="caution">
    <text evidence="2">The sequence shown here is derived from an EMBL/GenBank/DDBJ whole genome shotgun (WGS) entry which is preliminary data.</text>
</comment>
<dbReference type="EMBL" id="JAPFPW010000001">
    <property type="protein sequence ID" value="MCW7752524.1"/>
    <property type="molecule type" value="Genomic_DNA"/>
</dbReference>
<keyword evidence="1" id="KW-0812">Transmembrane</keyword>
<sequence>MLTICGAADSGHVQVAFFVHGLAFWFMGGRVTGGAVEDHIHGGGLMGWERKPVHRQHMIPWYDTGFVCRVVFWLLLPVLIFGMVGVLEALKREAWPLYIGMPLSMSMISGWIMVRMTLRVFRRKMSGDGCQGK</sequence>
<organism evidence="2 3">
    <name type="scientific">Desulfobotulus pelophilus</name>
    <dbReference type="NCBI Taxonomy" id="2823377"/>
    <lineage>
        <taxon>Bacteria</taxon>
        <taxon>Pseudomonadati</taxon>
        <taxon>Thermodesulfobacteriota</taxon>
        <taxon>Desulfobacteria</taxon>
        <taxon>Desulfobacterales</taxon>
        <taxon>Desulfobacteraceae</taxon>
        <taxon>Desulfobotulus</taxon>
    </lineage>
</organism>
<name>A0ABT3N4Z6_9BACT</name>
<evidence type="ECO:0000313" key="3">
    <source>
        <dbReference type="Proteomes" id="UP001209681"/>
    </source>
</evidence>